<dbReference type="SUPFAM" id="SSF82714">
    <property type="entry name" value="Multidrug efflux transporter AcrB TolC docking domain, DN and DC subdomains"/>
    <property type="match status" value="2"/>
</dbReference>
<feature type="transmembrane region" description="Helical" evidence="1">
    <location>
        <begin position="540"/>
        <end position="557"/>
    </location>
</feature>
<keyword evidence="1" id="KW-1133">Transmembrane helix</keyword>
<reference evidence="3" key="1">
    <citation type="submission" date="2023-07" db="EMBL/GenBank/DDBJ databases">
        <title>Study on multiphase classification of strain Alteromonas salexigens isolated from the Yellow Sea.</title>
        <authorList>
            <person name="Sun L."/>
        </authorList>
    </citation>
    <scope>NUCLEOTIDE SEQUENCE [LARGE SCALE GENOMIC DNA]</scope>
    <source>
        <strain evidence="3">ASW11-19</strain>
    </source>
</reference>
<gene>
    <name evidence="2" type="ORF">OCL06_01845</name>
</gene>
<dbReference type="SUPFAM" id="SSF82693">
    <property type="entry name" value="Multidrug efflux transporter AcrB pore domain, PN1, PN2, PC1 and PC2 subdomains"/>
    <property type="match status" value="2"/>
</dbReference>
<feature type="transmembrane region" description="Helical" evidence="1">
    <location>
        <begin position="934"/>
        <end position="956"/>
    </location>
</feature>
<dbReference type="Gene3D" id="3.30.70.1430">
    <property type="entry name" value="Multidrug efflux transporter AcrB pore domain"/>
    <property type="match status" value="2"/>
</dbReference>
<dbReference type="InterPro" id="IPR001036">
    <property type="entry name" value="Acrflvin-R"/>
</dbReference>
<dbReference type="RefSeq" id="WP_262992040.1">
    <property type="nucleotide sequence ID" value="NZ_JAOTJC010000004.1"/>
</dbReference>
<feature type="transmembrane region" description="Helical" evidence="1">
    <location>
        <begin position="477"/>
        <end position="502"/>
    </location>
</feature>
<keyword evidence="1" id="KW-0472">Membrane</keyword>
<dbReference type="EMBL" id="JAOTJC010000004">
    <property type="protein sequence ID" value="MCU7553335.1"/>
    <property type="molecule type" value="Genomic_DNA"/>
</dbReference>
<dbReference type="PANTHER" id="PTHR32063:SF18">
    <property type="entry name" value="CATION EFFLUX SYSTEM PROTEIN"/>
    <property type="match status" value="1"/>
</dbReference>
<comment type="caution">
    <text evidence="2">The sequence shown here is derived from an EMBL/GenBank/DDBJ whole genome shotgun (WGS) entry which is preliminary data.</text>
</comment>
<feature type="transmembrane region" description="Helical" evidence="1">
    <location>
        <begin position="877"/>
        <end position="896"/>
    </location>
</feature>
<feature type="transmembrane region" description="Helical" evidence="1">
    <location>
        <begin position="903"/>
        <end position="922"/>
    </location>
</feature>
<keyword evidence="3" id="KW-1185">Reference proteome</keyword>
<dbReference type="PANTHER" id="PTHR32063">
    <property type="match status" value="1"/>
</dbReference>
<evidence type="ECO:0000313" key="2">
    <source>
        <dbReference type="EMBL" id="MCU7553335.1"/>
    </source>
</evidence>
<feature type="transmembrane region" description="Helical" evidence="1">
    <location>
        <begin position="977"/>
        <end position="995"/>
    </location>
</feature>
<organism evidence="2 3">
    <name type="scientific">Alteromonas salexigens</name>
    <dbReference type="NCBI Taxonomy" id="2982530"/>
    <lineage>
        <taxon>Bacteria</taxon>
        <taxon>Pseudomonadati</taxon>
        <taxon>Pseudomonadota</taxon>
        <taxon>Gammaproteobacteria</taxon>
        <taxon>Alteromonadales</taxon>
        <taxon>Alteromonadaceae</taxon>
        <taxon>Alteromonas/Salinimonas group</taxon>
        <taxon>Alteromonas</taxon>
    </lineage>
</organism>
<feature type="transmembrane region" description="Helical" evidence="1">
    <location>
        <begin position="20"/>
        <end position="38"/>
    </location>
</feature>
<dbReference type="PRINTS" id="PR00702">
    <property type="entry name" value="ACRIFLAVINRP"/>
</dbReference>
<feature type="transmembrane region" description="Helical" evidence="1">
    <location>
        <begin position="373"/>
        <end position="393"/>
    </location>
</feature>
<dbReference type="Gene3D" id="1.20.1640.10">
    <property type="entry name" value="Multidrug efflux transporter AcrB transmembrane domain"/>
    <property type="match status" value="2"/>
</dbReference>
<accession>A0ABT2VK11</accession>
<keyword evidence="1" id="KW-0812">Transmembrane</keyword>
<evidence type="ECO:0000313" key="3">
    <source>
        <dbReference type="Proteomes" id="UP001209257"/>
    </source>
</evidence>
<sequence>MTEPHHSAAGPWYTVFYRRGHLLALSLIIVLVAGLSALSTLPRLEDPRIDTRNALVITQYPGASAERVEALVTDVLEDRLREIYEIKEIRSTSRAGISIITLETQDWIENSHNDALFSEIRDTLNAAASAFPAGVAAPVFDEKRGATAFTLLLSLTPVYPDTTPITVTARLADELADRIRSVPGTELVRIYGAPQEEIAVTVAPARLAATGLSILQVSQAIAAADPKLPAGTLYTEAQQLRLDMRGALDGVSMVGHVPLQNDDGRYLRVSDVASVARSWRTPVQDMALHNGQQTVFVAARMQTTVRVDAWTEQALEAVSAFNAEFAGSMTANVVFEQNKYTNERLSGLTENLVMGCMVVMLVILVFMGLRASWIVGLALPLCASFALFSLSFYNEQIHQMSIFGMIIAIGLLIDNAIVITDEIRIKLQNPDNSRLQALTLSVRHLFAPLLASTLTTILGFMPIFLLNGNIGDFVSPIAISVVMALIGSLFLSLTLIAALAARYLPRNGETSTRWWAQGIQTPALSAAFNAVLAGWIKRPALVLPVIILVCLSGFWLSSTLPNVFFPSADRDQFEVYVWTGDGSNIQHTAKVVSHIDEAIRARAEVKQVTWLVGGSAPSVYYNQIMKRDNTPNFANAVVTATSVGAASQLIASLQAELESDYPEAQIVVRAFGQGPPIDAPLEVKVIGTDLAQLNALGQQVRGLMAQVPGVTQSRASITLGEPELAVRTDSETTTLSSLSLAQLAGQLQESLAGRTGGSVLEGTEDIPVRVRFEDSVRNGISGVAGMPVMSQDGTGTPRWVPLHAIGDLALMPSLSGITRLEGERVNRVQGYLLPGIPAVDASNALRDLIDKHIQLPAGYRIQMAGDADEQKQALGQLATYAPVLLVLMLTTLILTFQSVRMASVIGMVAVLSVGLGMASLWISGLPVGFNPLLGSAGLIGVAINGSIVVIAAINANPAARQGATRAIVEETMGCSRHILSTTFTTVGGLIPLLLFSEGSFWPPLAVVLAGGVGFSVMLSLVFTPTLVALFHRQRQRRQPQRMPGLATPGTLAG</sequence>
<feature type="transmembrane region" description="Helical" evidence="1">
    <location>
        <begin position="1007"/>
        <end position="1030"/>
    </location>
</feature>
<feature type="transmembrane region" description="Helical" evidence="1">
    <location>
        <begin position="348"/>
        <end position="367"/>
    </location>
</feature>
<dbReference type="Gene3D" id="3.30.70.1440">
    <property type="entry name" value="Multidrug efflux transporter AcrB pore domain"/>
    <property type="match status" value="1"/>
</dbReference>
<dbReference type="InterPro" id="IPR027463">
    <property type="entry name" value="AcrB_DN_DC_subdom"/>
</dbReference>
<dbReference type="Gene3D" id="3.30.70.1320">
    <property type="entry name" value="Multidrug efflux transporter AcrB pore domain like"/>
    <property type="match status" value="1"/>
</dbReference>
<proteinExistence type="predicted"/>
<protein>
    <submittedName>
        <fullName evidence="2">Efflux RND transporter permease subunit</fullName>
    </submittedName>
</protein>
<feature type="transmembrane region" description="Helical" evidence="1">
    <location>
        <begin position="400"/>
        <end position="419"/>
    </location>
</feature>
<dbReference type="Proteomes" id="UP001209257">
    <property type="component" value="Unassembled WGS sequence"/>
</dbReference>
<evidence type="ECO:0000256" key="1">
    <source>
        <dbReference type="SAM" id="Phobius"/>
    </source>
</evidence>
<feature type="transmembrane region" description="Helical" evidence="1">
    <location>
        <begin position="514"/>
        <end position="533"/>
    </location>
</feature>
<name>A0ABT2VK11_9ALTE</name>
<feature type="transmembrane region" description="Helical" evidence="1">
    <location>
        <begin position="445"/>
        <end position="465"/>
    </location>
</feature>
<dbReference type="SUPFAM" id="SSF82866">
    <property type="entry name" value="Multidrug efflux transporter AcrB transmembrane domain"/>
    <property type="match status" value="2"/>
</dbReference>
<dbReference type="Pfam" id="PF00873">
    <property type="entry name" value="ACR_tran"/>
    <property type="match status" value="1"/>
</dbReference>
<dbReference type="Gene3D" id="3.30.2090.10">
    <property type="entry name" value="Multidrug efflux transporter AcrB TolC docking domain, DN and DC subdomains"/>
    <property type="match status" value="2"/>
</dbReference>